<dbReference type="PRINTS" id="PR01415">
    <property type="entry name" value="ANKYRIN"/>
</dbReference>
<keyword evidence="5 8" id="KW-0040">ANK repeat</keyword>
<reference evidence="11 12" key="1">
    <citation type="journal article" date="2019" name="PLoS Biol.">
        <title>Sex chromosomes control vertical transmission of feminizing Wolbachia symbionts in an isopod.</title>
        <authorList>
            <person name="Becking T."/>
            <person name="Chebbi M.A."/>
            <person name="Giraud I."/>
            <person name="Moumen B."/>
            <person name="Laverre T."/>
            <person name="Caubet Y."/>
            <person name="Peccoud J."/>
            <person name="Gilbert C."/>
            <person name="Cordaux R."/>
        </authorList>
    </citation>
    <scope>NUCLEOTIDE SEQUENCE [LARGE SCALE GENOMIC DNA]</scope>
    <source>
        <strain evidence="11">ANa2</strain>
        <tissue evidence="11">Whole body excluding digestive tract and cuticle</tissue>
    </source>
</reference>
<dbReference type="OrthoDB" id="207120at2759"/>
<dbReference type="PRINTS" id="PR01887">
    <property type="entry name" value="SPECTRNALPHA"/>
</dbReference>
<evidence type="ECO:0000256" key="2">
    <source>
        <dbReference type="ARBA" id="ARBA00022443"/>
    </source>
</evidence>
<dbReference type="SUPFAM" id="SSF50044">
    <property type="entry name" value="SH3-domain"/>
    <property type="match status" value="1"/>
</dbReference>
<dbReference type="PRINTS" id="PR00452">
    <property type="entry name" value="SH3DOMAIN"/>
</dbReference>
<evidence type="ECO:0000256" key="9">
    <source>
        <dbReference type="PROSITE-ProRule" id="PRU00192"/>
    </source>
</evidence>
<keyword evidence="3" id="KW-0963">Cytoplasm</keyword>
<dbReference type="PANTHER" id="PTHR24155">
    <property type="entry name" value="OSTEOCLAST-STIMULATING FACTOR 1"/>
    <property type="match status" value="1"/>
</dbReference>
<dbReference type="PANTHER" id="PTHR24155:SF10">
    <property type="entry name" value="OSTEOCLAST-STIMULATING FACTOR 1"/>
    <property type="match status" value="1"/>
</dbReference>
<dbReference type="Proteomes" id="UP000326759">
    <property type="component" value="Unassembled WGS sequence"/>
</dbReference>
<feature type="domain" description="SH3" evidence="10">
    <location>
        <begin position="19"/>
        <end position="78"/>
    </location>
</feature>
<feature type="repeat" description="ANK" evidence="8">
    <location>
        <begin position="118"/>
        <end position="150"/>
    </location>
</feature>
<sequence length="195" mass="21417">MANRTPVRSAPAPPPLRKGSVQAFEALYSYKSTKPNELSFEEGDLLYVLDQSNANWWLARQDKSEGLIPSSFANGISVNSLDKTGASALHAACMAGHLEAVERLLREPKIEINLQNKLGDTPLHNASIRGHHEICQLLLSRGASRNLKNIEGETPQSLAKNSLVKGVFDNDNEKRISHLAEEGPDVDYNSEEDSD</sequence>
<dbReference type="PROSITE" id="PS50002">
    <property type="entry name" value="SH3"/>
    <property type="match status" value="1"/>
</dbReference>
<evidence type="ECO:0000256" key="1">
    <source>
        <dbReference type="ARBA" id="ARBA00004496"/>
    </source>
</evidence>
<dbReference type="Gene3D" id="1.25.40.20">
    <property type="entry name" value="Ankyrin repeat-containing domain"/>
    <property type="match status" value="1"/>
</dbReference>
<keyword evidence="4" id="KW-0677">Repeat</keyword>
<dbReference type="SMART" id="SM00326">
    <property type="entry name" value="SH3"/>
    <property type="match status" value="1"/>
</dbReference>
<dbReference type="GO" id="GO:0005737">
    <property type="term" value="C:cytoplasm"/>
    <property type="evidence" value="ECO:0007669"/>
    <property type="project" value="UniProtKB-SubCell"/>
</dbReference>
<feature type="repeat" description="ANK" evidence="8">
    <location>
        <begin position="84"/>
        <end position="117"/>
    </location>
</feature>
<dbReference type="InterPro" id="IPR002110">
    <property type="entry name" value="Ankyrin_rpt"/>
</dbReference>
<proteinExistence type="predicted"/>
<dbReference type="InterPro" id="IPR001452">
    <property type="entry name" value="SH3_domain"/>
</dbReference>
<dbReference type="EMBL" id="SEYY01001252">
    <property type="protein sequence ID" value="KAB7505394.1"/>
    <property type="molecule type" value="Genomic_DNA"/>
</dbReference>
<evidence type="ECO:0000256" key="6">
    <source>
        <dbReference type="ARBA" id="ARBA00037432"/>
    </source>
</evidence>
<name>A0A5N5TFD9_9CRUS</name>
<dbReference type="SMART" id="SM00248">
    <property type="entry name" value="ANK"/>
    <property type="match status" value="3"/>
</dbReference>
<evidence type="ECO:0000313" key="11">
    <source>
        <dbReference type="EMBL" id="KAB7505394.1"/>
    </source>
</evidence>
<dbReference type="SUPFAM" id="SSF48403">
    <property type="entry name" value="Ankyrin repeat"/>
    <property type="match status" value="1"/>
</dbReference>
<evidence type="ECO:0000313" key="12">
    <source>
        <dbReference type="Proteomes" id="UP000326759"/>
    </source>
</evidence>
<evidence type="ECO:0000256" key="4">
    <source>
        <dbReference type="ARBA" id="ARBA00022737"/>
    </source>
</evidence>
<evidence type="ECO:0000256" key="5">
    <source>
        <dbReference type="ARBA" id="ARBA00023043"/>
    </source>
</evidence>
<evidence type="ECO:0000256" key="7">
    <source>
        <dbReference type="ARBA" id="ARBA00040640"/>
    </source>
</evidence>
<dbReference type="AlphaFoldDB" id="A0A5N5TFD9"/>
<dbReference type="PROSITE" id="PS50297">
    <property type="entry name" value="ANK_REP_REGION"/>
    <property type="match status" value="2"/>
</dbReference>
<keyword evidence="2 9" id="KW-0728">SH3 domain</keyword>
<organism evidence="11 12">
    <name type="scientific">Armadillidium nasatum</name>
    <dbReference type="NCBI Taxonomy" id="96803"/>
    <lineage>
        <taxon>Eukaryota</taxon>
        <taxon>Metazoa</taxon>
        <taxon>Ecdysozoa</taxon>
        <taxon>Arthropoda</taxon>
        <taxon>Crustacea</taxon>
        <taxon>Multicrustacea</taxon>
        <taxon>Malacostraca</taxon>
        <taxon>Eumalacostraca</taxon>
        <taxon>Peracarida</taxon>
        <taxon>Isopoda</taxon>
        <taxon>Oniscidea</taxon>
        <taxon>Crinocheta</taxon>
        <taxon>Armadillidiidae</taxon>
        <taxon>Armadillidium</taxon>
    </lineage>
</organism>
<dbReference type="PROSITE" id="PS50088">
    <property type="entry name" value="ANK_REPEAT"/>
    <property type="match status" value="2"/>
</dbReference>
<dbReference type="Pfam" id="PF00018">
    <property type="entry name" value="SH3_1"/>
    <property type="match status" value="1"/>
</dbReference>
<dbReference type="GO" id="GO:0007165">
    <property type="term" value="P:signal transduction"/>
    <property type="evidence" value="ECO:0007669"/>
    <property type="project" value="TreeGrafter"/>
</dbReference>
<evidence type="ECO:0000256" key="3">
    <source>
        <dbReference type="ARBA" id="ARBA00022490"/>
    </source>
</evidence>
<gene>
    <name evidence="11" type="primary">OSTF1</name>
    <name evidence="11" type="ORF">Anas_01192</name>
</gene>
<dbReference type="InterPro" id="IPR036770">
    <property type="entry name" value="Ankyrin_rpt-contain_sf"/>
</dbReference>
<dbReference type="InterPro" id="IPR036028">
    <property type="entry name" value="SH3-like_dom_sf"/>
</dbReference>
<comment type="caution">
    <text evidence="11">The sequence shown here is derived from an EMBL/GenBank/DDBJ whole genome shotgun (WGS) entry which is preliminary data.</text>
</comment>
<accession>A0A5N5TFD9</accession>
<protein>
    <recommendedName>
        <fullName evidence="7">Osteoclast-stimulating factor 1</fullName>
    </recommendedName>
</protein>
<evidence type="ECO:0000256" key="8">
    <source>
        <dbReference type="PROSITE-ProRule" id="PRU00023"/>
    </source>
</evidence>
<keyword evidence="12" id="KW-1185">Reference proteome</keyword>
<dbReference type="Pfam" id="PF12796">
    <property type="entry name" value="Ank_2"/>
    <property type="match status" value="1"/>
</dbReference>
<evidence type="ECO:0000259" key="10">
    <source>
        <dbReference type="PROSITE" id="PS50002"/>
    </source>
</evidence>
<comment type="subcellular location">
    <subcellularLocation>
        <location evidence="1">Cytoplasm</location>
    </subcellularLocation>
</comment>
<dbReference type="Gene3D" id="2.30.30.40">
    <property type="entry name" value="SH3 Domains"/>
    <property type="match status" value="1"/>
</dbReference>
<comment type="function">
    <text evidence="6">Induces bone resorption, acting probably through a signaling cascade which results in the secretion of factor(s) enhancing osteoclast formation and activity.</text>
</comment>